<dbReference type="Pfam" id="PF03466">
    <property type="entry name" value="LysR_substrate"/>
    <property type="match status" value="1"/>
</dbReference>
<keyword evidence="2" id="KW-0805">Transcription regulation</keyword>
<protein>
    <submittedName>
        <fullName evidence="6">LysR family transcriptional regulator</fullName>
    </submittedName>
</protein>
<reference evidence="6 7" key="1">
    <citation type="journal article" date="2021" name="Sci. Rep.">
        <title>The distribution of antibiotic resistance genes in chicken gut microbiota commensals.</title>
        <authorList>
            <person name="Juricova H."/>
            <person name="Matiasovicova J."/>
            <person name="Kubasova T."/>
            <person name="Cejkova D."/>
            <person name="Rychlik I."/>
        </authorList>
    </citation>
    <scope>NUCLEOTIDE SEQUENCE [LARGE SCALE GENOMIC DNA]</scope>
    <source>
        <strain evidence="6 7">An564</strain>
    </source>
</reference>
<dbReference type="InterPro" id="IPR000847">
    <property type="entry name" value="LysR_HTH_N"/>
</dbReference>
<evidence type="ECO:0000313" key="7">
    <source>
        <dbReference type="Proteomes" id="UP000724149"/>
    </source>
</evidence>
<evidence type="ECO:0000313" key="6">
    <source>
        <dbReference type="EMBL" id="MBM6923643.1"/>
    </source>
</evidence>
<evidence type="ECO:0000259" key="5">
    <source>
        <dbReference type="PROSITE" id="PS50931"/>
    </source>
</evidence>
<dbReference type="PANTHER" id="PTHR30126">
    <property type="entry name" value="HTH-TYPE TRANSCRIPTIONAL REGULATOR"/>
    <property type="match status" value="1"/>
</dbReference>
<dbReference type="PRINTS" id="PR00039">
    <property type="entry name" value="HTHLYSR"/>
</dbReference>
<evidence type="ECO:0000256" key="3">
    <source>
        <dbReference type="ARBA" id="ARBA00023125"/>
    </source>
</evidence>
<dbReference type="Gene3D" id="1.10.10.10">
    <property type="entry name" value="Winged helix-like DNA-binding domain superfamily/Winged helix DNA-binding domain"/>
    <property type="match status" value="1"/>
</dbReference>
<dbReference type="InterPro" id="IPR005119">
    <property type="entry name" value="LysR_subst-bd"/>
</dbReference>
<comment type="similarity">
    <text evidence="1">Belongs to the LysR transcriptional regulatory family.</text>
</comment>
<dbReference type="PROSITE" id="PS50931">
    <property type="entry name" value="HTH_LYSR"/>
    <property type="match status" value="1"/>
</dbReference>
<gene>
    <name evidence="6" type="ORF">H9X81_08075</name>
</gene>
<evidence type="ECO:0000256" key="4">
    <source>
        <dbReference type="ARBA" id="ARBA00023163"/>
    </source>
</evidence>
<dbReference type="PANTHER" id="PTHR30126:SF64">
    <property type="entry name" value="HTH-TYPE TRANSCRIPTIONAL REGULATOR CITR"/>
    <property type="match status" value="1"/>
</dbReference>
<dbReference type="Pfam" id="PF00126">
    <property type="entry name" value="HTH_1"/>
    <property type="match status" value="1"/>
</dbReference>
<dbReference type="SUPFAM" id="SSF46785">
    <property type="entry name" value="Winged helix' DNA-binding domain"/>
    <property type="match status" value="1"/>
</dbReference>
<accession>A0ABS2GP89</accession>
<keyword evidence="4" id="KW-0804">Transcription</keyword>
<organism evidence="6 7">
    <name type="scientific">Hydrogenoanaerobacterium saccharovorans</name>
    <dbReference type="NCBI Taxonomy" id="474960"/>
    <lineage>
        <taxon>Bacteria</taxon>
        <taxon>Bacillati</taxon>
        <taxon>Bacillota</taxon>
        <taxon>Clostridia</taxon>
        <taxon>Eubacteriales</taxon>
        <taxon>Oscillospiraceae</taxon>
        <taxon>Hydrogenoanaerobacterium</taxon>
    </lineage>
</organism>
<dbReference type="SUPFAM" id="SSF53850">
    <property type="entry name" value="Periplasmic binding protein-like II"/>
    <property type="match status" value="1"/>
</dbReference>
<evidence type="ECO:0000256" key="1">
    <source>
        <dbReference type="ARBA" id="ARBA00009437"/>
    </source>
</evidence>
<evidence type="ECO:0000256" key="2">
    <source>
        <dbReference type="ARBA" id="ARBA00023015"/>
    </source>
</evidence>
<sequence>MNISLEYYKVFYNVAKLGSISAAANSLFISQPAVSQAIKHLETELDARLFNRTSKGVRLTPEGEALYNLISQGYDYFLRAENMFRDIHALQAGEIRIGASDMTLQYYLLPYLESFHSKYPNVKIRVTNGPTPETVKALRAGEIDFGIVTTPVISDKWMTVTPVRKIQDCFVAGIKFIGLKGKTLSLAELAKYPLTMLEKKTSSRRYIDNLFVQEGCVVQPEFELATSDLIVQFALRGLGIGYVTQDFAQPYLDRGQLFKLQLADPITRRSMCLITPTQFPMPLAAKRLIEEELRDEKDSHIHL</sequence>
<dbReference type="InterPro" id="IPR036390">
    <property type="entry name" value="WH_DNA-bd_sf"/>
</dbReference>
<dbReference type="RefSeq" id="WP_204721141.1">
    <property type="nucleotide sequence ID" value="NZ_JACSNR010000007.1"/>
</dbReference>
<name>A0ABS2GP89_9FIRM</name>
<dbReference type="Proteomes" id="UP000724149">
    <property type="component" value="Unassembled WGS sequence"/>
</dbReference>
<dbReference type="InterPro" id="IPR036388">
    <property type="entry name" value="WH-like_DNA-bd_sf"/>
</dbReference>
<dbReference type="EMBL" id="JACSNR010000007">
    <property type="protein sequence ID" value="MBM6923643.1"/>
    <property type="molecule type" value="Genomic_DNA"/>
</dbReference>
<comment type="caution">
    <text evidence="6">The sequence shown here is derived from an EMBL/GenBank/DDBJ whole genome shotgun (WGS) entry which is preliminary data.</text>
</comment>
<dbReference type="CDD" id="cd05466">
    <property type="entry name" value="PBP2_LTTR_substrate"/>
    <property type="match status" value="1"/>
</dbReference>
<dbReference type="Gene3D" id="3.40.190.290">
    <property type="match status" value="1"/>
</dbReference>
<keyword evidence="7" id="KW-1185">Reference proteome</keyword>
<feature type="domain" description="HTH lysR-type" evidence="5">
    <location>
        <begin position="9"/>
        <end position="60"/>
    </location>
</feature>
<keyword evidence="3" id="KW-0238">DNA-binding</keyword>
<proteinExistence type="inferred from homology"/>